<dbReference type="eggNOG" id="COG0265">
    <property type="taxonomic scope" value="Bacteria"/>
</dbReference>
<reference evidence="3 4" key="1">
    <citation type="submission" date="2016-06" db="EMBL/GenBank/DDBJ databases">
        <authorList>
            <person name="Kjaerup R.B."/>
            <person name="Dalgaard T.S."/>
            <person name="Juul-Madsen H.R."/>
        </authorList>
    </citation>
    <scope>NUCLEOTIDE SEQUENCE [LARGE SCALE GENOMIC DNA]</scope>
    <source>
        <strain evidence="3 4">373-A1</strain>
    </source>
</reference>
<dbReference type="Gene3D" id="2.30.42.10">
    <property type="match status" value="1"/>
</dbReference>
<keyword evidence="1" id="KW-0812">Transmembrane</keyword>
<feature type="transmembrane region" description="Helical" evidence="1">
    <location>
        <begin position="12"/>
        <end position="32"/>
    </location>
</feature>
<keyword evidence="1" id="KW-0472">Membrane</keyword>
<feature type="transmembrane region" description="Helical" evidence="1">
    <location>
        <begin position="108"/>
        <end position="128"/>
    </location>
</feature>
<protein>
    <submittedName>
        <fullName evidence="3">Signal protein PDZ</fullName>
    </submittedName>
</protein>
<dbReference type="Proteomes" id="UP000092714">
    <property type="component" value="Unassembled WGS sequence"/>
</dbReference>
<evidence type="ECO:0000313" key="3">
    <source>
        <dbReference type="EMBL" id="OBY11752.1"/>
    </source>
</evidence>
<dbReference type="OrthoDB" id="198399at2"/>
<proteinExistence type="predicted"/>
<dbReference type="EMBL" id="MAPZ01000011">
    <property type="protein sequence ID" value="OBY11752.1"/>
    <property type="molecule type" value="Genomic_DNA"/>
</dbReference>
<gene>
    <name evidence="3" type="ORF">CP373A1_05035</name>
</gene>
<dbReference type="GeneID" id="42775106"/>
<feature type="transmembrane region" description="Helical" evidence="1">
    <location>
        <begin position="225"/>
        <end position="246"/>
    </location>
</feature>
<dbReference type="Pfam" id="PF17820">
    <property type="entry name" value="PDZ_6"/>
    <property type="match status" value="1"/>
</dbReference>
<evidence type="ECO:0000313" key="4">
    <source>
        <dbReference type="Proteomes" id="UP000092714"/>
    </source>
</evidence>
<feature type="transmembrane region" description="Helical" evidence="1">
    <location>
        <begin position="258"/>
        <end position="275"/>
    </location>
</feature>
<feature type="transmembrane region" description="Helical" evidence="1">
    <location>
        <begin position="281"/>
        <end position="303"/>
    </location>
</feature>
<feature type="transmembrane region" description="Helical" evidence="1">
    <location>
        <begin position="53"/>
        <end position="74"/>
    </location>
</feature>
<dbReference type="PROSITE" id="PS50106">
    <property type="entry name" value="PDZ"/>
    <property type="match status" value="1"/>
</dbReference>
<accession>A0A1B8RSH3</accession>
<sequence>MNLIMYTLRSVAYVIVEPSLMLILILLGVMFYMKNKKVTAMQQMIIGDKVNSALELTLSQIVLGILAGVIASLILSHLGIVFKENSGIEILFMISILLMFIKPRFVCFSYSASILGLVSLIFTYFNITTTDGVKILRIDIMSLMVFVGVLHIVESILVMLDGEKGAIPVFSNKGGRISGGYALNRSWVLPVAIFIAYAATSMGSTAGAESISTPSWWPILRTNDILNVINTMILGLIPFFGVLGYSSVTFTQKKKKKVLSSGISILIYGIILTIVSQLARFGLIGEVVVLIFAPLAHEGMLMLQKKMEEKREAIFVSDEDGISVLEVVPYSIAYEAGIRVGDKIVSLNDQSIDDVTEIYKMVRSSIYDINVKILDMNGNGKEITLKPQRNNNLGAVLVPKVVQSDKVVAFEDKKFSEVLEKIKEKRKDIK</sequence>
<dbReference type="RefSeq" id="WP_027097271.1">
    <property type="nucleotide sequence ID" value="NZ_JADNCW010000003.1"/>
</dbReference>
<feature type="domain" description="PDZ" evidence="2">
    <location>
        <begin position="300"/>
        <end position="356"/>
    </location>
</feature>
<dbReference type="SUPFAM" id="SSF50156">
    <property type="entry name" value="PDZ domain-like"/>
    <property type="match status" value="1"/>
</dbReference>
<comment type="caution">
    <text evidence="3">The sequence shown here is derived from an EMBL/GenBank/DDBJ whole genome shotgun (WGS) entry which is preliminary data.</text>
</comment>
<feature type="transmembrane region" description="Helical" evidence="1">
    <location>
        <begin position="181"/>
        <end position="200"/>
    </location>
</feature>
<name>A0A1B8RSH3_9CLOT</name>
<keyword evidence="4" id="KW-1185">Reference proteome</keyword>
<feature type="transmembrane region" description="Helical" evidence="1">
    <location>
        <begin position="80"/>
        <end position="101"/>
    </location>
</feature>
<evidence type="ECO:0000259" key="2">
    <source>
        <dbReference type="PROSITE" id="PS50106"/>
    </source>
</evidence>
<dbReference type="SMART" id="SM00228">
    <property type="entry name" value="PDZ"/>
    <property type="match status" value="1"/>
</dbReference>
<dbReference type="InterPro" id="IPR036034">
    <property type="entry name" value="PDZ_sf"/>
</dbReference>
<organism evidence="3 4">
    <name type="scientific">Clostridium paraputrificum</name>
    <dbReference type="NCBI Taxonomy" id="29363"/>
    <lineage>
        <taxon>Bacteria</taxon>
        <taxon>Bacillati</taxon>
        <taxon>Bacillota</taxon>
        <taxon>Clostridia</taxon>
        <taxon>Eubacteriales</taxon>
        <taxon>Clostridiaceae</taxon>
        <taxon>Clostridium</taxon>
    </lineage>
</organism>
<dbReference type="InterPro" id="IPR041489">
    <property type="entry name" value="PDZ_6"/>
</dbReference>
<dbReference type="InterPro" id="IPR001478">
    <property type="entry name" value="PDZ"/>
</dbReference>
<dbReference type="AlphaFoldDB" id="A0A1B8RSH3"/>
<keyword evidence="1" id="KW-1133">Transmembrane helix</keyword>
<evidence type="ECO:0000256" key="1">
    <source>
        <dbReference type="SAM" id="Phobius"/>
    </source>
</evidence>
<feature type="transmembrane region" description="Helical" evidence="1">
    <location>
        <begin position="140"/>
        <end position="160"/>
    </location>
</feature>